<protein>
    <recommendedName>
        <fullName evidence="21">Lysosomal dipeptide transporter MFSD1</fullName>
    </recommendedName>
    <alternativeName>
        <fullName evidence="22">Major facilitator superfamily domain-containing protein 1</fullName>
    </alternativeName>
</protein>
<dbReference type="PANTHER" id="PTHR23512:SF3">
    <property type="entry name" value="MAJOR FACILITATOR SUPERFAMILY DOMAIN-CONTAINING PROTEIN 1"/>
    <property type="match status" value="1"/>
</dbReference>
<comment type="catalytic activity">
    <reaction evidence="14">
        <text>L-aspartyl-L-lysine(out) = L-aspartyl-L-lysine(in)</text>
        <dbReference type="Rhea" id="RHEA:79411"/>
        <dbReference type="ChEBI" id="CHEBI:229953"/>
    </reaction>
</comment>
<comment type="catalytic activity">
    <reaction evidence="16">
        <text>L-lysyl-L-lysine(out) = L-lysyl-L-lysine(in)</text>
        <dbReference type="Rhea" id="RHEA:79403"/>
        <dbReference type="ChEBI" id="CHEBI:229956"/>
    </reaction>
</comment>
<dbReference type="InterPro" id="IPR052187">
    <property type="entry name" value="MFSD1"/>
</dbReference>
<evidence type="ECO:0000256" key="18">
    <source>
        <dbReference type="ARBA" id="ARBA00044912"/>
    </source>
</evidence>
<evidence type="ECO:0000256" key="14">
    <source>
        <dbReference type="ARBA" id="ARBA00044898"/>
    </source>
</evidence>
<name>X6N5Y2_RETFI</name>
<comment type="caution">
    <text evidence="26">The sequence shown here is derived from an EMBL/GenBank/DDBJ whole genome shotgun (WGS) entry which is preliminary data.</text>
</comment>
<evidence type="ECO:0000256" key="20">
    <source>
        <dbReference type="ARBA" id="ARBA00044924"/>
    </source>
</evidence>
<dbReference type="PANTHER" id="PTHR23512">
    <property type="entry name" value="MAJOR FACILITATOR SUPERFAMILY DOMAIN-CONTAINING PROTEIN 1"/>
    <property type="match status" value="1"/>
</dbReference>
<dbReference type="AlphaFoldDB" id="X6N5Y2"/>
<evidence type="ECO:0000256" key="1">
    <source>
        <dbReference type="ARBA" id="ARBA00004155"/>
    </source>
</evidence>
<keyword evidence="3" id="KW-0813">Transport</keyword>
<feature type="transmembrane region" description="Helical" evidence="25">
    <location>
        <begin position="137"/>
        <end position="157"/>
    </location>
</feature>
<feature type="transmembrane region" description="Helical" evidence="25">
    <location>
        <begin position="227"/>
        <end position="249"/>
    </location>
</feature>
<gene>
    <name evidence="26" type="ORF">RFI_15810</name>
</gene>
<evidence type="ECO:0000256" key="24">
    <source>
        <dbReference type="ARBA" id="ARBA00046376"/>
    </source>
</evidence>
<reference evidence="26 27" key="1">
    <citation type="journal article" date="2013" name="Curr. Biol.">
        <title>The Genome of the Foraminiferan Reticulomyxa filosa.</title>
        <authorList>
            <person name="Glockner G."/>
            <person name="Hulsmann N."/>
            <person name="Schleicher M."/>
            <person name="Noegel A.A."/>
            <person name="Eichinger L."/>
            <person name="Gallinger C."/>
            <person name="Pawlowski J."/>
            <person name="Sierra R."/>
            <person name="Euteneuer U."/>
            <person name="Pillet L."/>
            <person name="Moustafa A."/>
            <person name="Platzer M."/>
            <person name="Groth M."/>
            <person name="Szafranski K."/>
            <person name="Schliwa M."/>
        </authorList>
    </citation>
    <scope>NUCLEOTIDE SEQUENCE [LARGE SCALE GENOMIC DNA]</scope>
</reference>
<sequence>MAFAMGLNLSVARSGSSLNDVISLLLANEFNVPTALWFGFVLLLLCLVMSVILVYLDNRKCAQKTAEGFFVPQPQSGNIFFLEQKVVLFFFTTLTLFFFKEKGGFLFFFFRNAKHIYKNTKGERVNFDDIKEFDRRYWLLTISCLVVYGCVLPWNNIGSNFISKKYGYSDSKANSRLLVPYLISAALTPFIGYSVDRIGRRAELLLVSAISLGLAHILFAFTEVNPFVPLVILGIACMIFCFVLFYSIYASAIWPSISLVVNENKLGTAYGLVTAVQNSGLGLIPIIVGGLVGAYDGDNQKDKYIYAEMLFIGLALLGAVTGIVLIFVDYNGEKKLATPSMKKAVKQDTIKDRLLDEN</sequence>
<evidence type="ECO:0000256" key="22">
    <source>
        <dbReference type="ARBA" id="ARBA00045018"/>
    </source>
</evidence>
<evidence type="ECO:0000256" key="15">
    <source>
        <dbReference type="ARBA" id="ARBA00044899"/>
    </source>
</evidence>
<comment type="catalytic activity">
    <reaction evidence="10">
        <text>L-alpha-aminoacyl-L-arginine(out) = L-alpha-aminoacyl-L-arginine(in)</text>
        <dbReference type="Rhea" id="RHEA:79367"/>
        <dbReference type="ChEBI" id="CHEBI:229968"/>
    </reaction>
</comment>
<evidence type="ECO:0000256" key="2">
    <source>
        <dbReference type="ARBA" id="ARBA00008335"/>
    </source>
</evidence>
<feature type="transmembrane region" description="Helical" evidence="25">
    <location>
        <begin position="304"/>
        <end position="328"/>
    </location>
</feature>
<accession>X6N5Y2</accession>
<dbReference type="SUPFAM" id="SSF103473">
    <property type="entry name" value="MFS general substrate transporter"/>
    <property type="match status" value="1"/>
</dbReference>
<comment type="subcellular location">
    <subcellularLocation>
        <location evidence="1">Lysosome membrane</location>
        <topology evidence="1">Multi-pass membrane protein</topology>
    </subcellularLocation>
</comment>
<evidence type="ECO:0000256" key="3">
    <source>
        <dbReference type="ARBA" id="ARBA00022448"/>
    </source>
</evidence>
<keyword evidence="4 25" id="KW-0812">Transmembrane</keyword>
<evidence type="ECO:0000313" key="27">
    <source>
        <dbReference type="Proteomes" id="UP000023152"/>
    </source>
</evidence>
<dbReference type="OrthoDB" id="424834at2759"/>
<dbReference type="GO" id="GO:0022857">
    <property type="term" value="F:transmembrane transporter activity"/>
    <property type="evidence" value="ECO:0007669"/>
    <property type="project" value="InterPro"/>
</dbReference>
<dbReference type="EMBL" id="ASPP01011668">
    <property type="protein sequence ID" value="ETO21391.1"/>
    <property type="molecule type" value="Genomic_DNA"/>
</dbReference>
<comment type="function">
    <text evidence="23">Lysosomal dipeptide uniporter that selectively exports lysine, arginine or histidine-containing dipeptides with a net positive charge from the lysosome lumen into the cytosol. Could play a role in a specific type of protein O-glycosylation indirectly regulating macrophages migration and tissue invasion. Also essential for liver homeostasis.</text>
</comment>
<comment type="catalytic activity">
    <reaction evidence="20">
        <text>L-lysyl-glycine(out) = L-lysyl-glycine(in)</text>
        <dbReference type="Rhea" id="RHEA:79407"/>
        <dbReference type="ChEBI" id="CHEBI:191202"/>
    </reaction>
</comment>
<evidence type="ECO:0000256" key="7">
    <source>
        <dbReference type="ARBA" id="ARBA00023228"/>
    </source>
</evidence>
<keyword evidence="27" id="KW-1185">Reference proteome</keyword>
<dbReference type="InterPro" id="IPR036259">
    <property type="entry name" value="MFS_trans_sf"/>
</dbReference>
<evidence type="ECO:0000256" key="9">
    <source>
        <dbReference type="ARBA" id="ARBA00044878"/>
    </source>
</evidence>
<comment type="catalytic activity">
    <reaction evidence="18">
        <text>L-histidyl-L-alpha-amino acid(out) = L-histidyl-L-alpha-amino acid(in)</text>
        <dbReference type="Rhea" id="RHEA:79379"/>
        <dbReference type="ChEBI" id="CHEBI:229964"/>
    </reaction>
</comment>
<dbReference type="Proteomes" id="UP000023152">
    <property type="component" value="Unassembled WGS sequence"/>
</dbReference>
<evidence type="ECO:0000256" key="25">
    <source>
        <dbReference type="SAM" id="Phobius"/>
    </source>
</evidence>
<evidence type="ECO:0000256" key="21">
    <source>
        <dbReference type="ARBA" id="ARBA00044985"/>
    </source>
</evidence>
<keyword evidence="7" id="KW-0458">Lysosome</keyword>
<keyword evidence="6 25" id="KW-0472">Membrane</keyword>
<comment type="catalytic activity">
    <reaction evidence="11">
        <text>L-alpha-aminoacyl-L-histidine(out) = L-alpha-aminoacyl-L-histidine(in)</text>
        <dbReference type="Rhea" id="RHEA:79375"/>
        <dbReference type="ChEBI" id="CHEBI:229967"/>
    </reaction>
</comment>
<evidence type="ECO:0000313" key="26">
    <source>
        <dbReference type="EMBL" id="ETO21391.1"/>
    </source>
</evidence>
<proteinExistence type="inferred from homology"/>
<evidence type="ECO:0000256" key="23">
    <source>
        <dbReference type="ARBA" id="ARBA00045709"/>
    </source>
</evidence>
<comment type="similarity">
    <text evidence="2">Belongs to the major facilitator superfamily.</text>
</comment>
<comment type="catalytic activity">
    <reaction evidence="19">
        <text>L-alanyl-L-lysine(out) = L-alanyl-L-lysine(in)</text>
        <dbReference type="Rhea" id="RHEA:79415"/>
        <dbReference type="ChEBI" id="CHEBI:192470"/>
    </reaction>
</comment>
<comment type="catalytic activity">
    <reaction evidence="12">
        <text>L-lysyl-L-alpha-amino acid(out) = L-lysyl-L-alpha-amino acid(in)</text>
        <dbReference type="Rhea" id="RHEA:79387"/>
        <dbReference type="ChEBI" id="CHEBI:229965"/>
    </reaction>
</comment>
<evidence type="ECO:0000256" key="5">
    <source>
        <dbReference type="ARBA" id="ARBA00022989"/>
    </source>
</evidence>
<feature type="transmembrane region" description="Helical" evidence="25">
    <location>
        <begin position="202"/>
        <end position="221"/>
    </location>
</feature>
<feature type="transmembrane region" description="Helical" evidence="25">
    <location>
        <begin position="35"/>
        <end position="56"/>
    </location>
</feature>
<dbReference type="Pfam" id="PF07690">
    <property type="entry name" value="MFS_1"/>
    <property type="match status" value="1"/>
</dbReference>
<feature type="transmembrane region" description="Helical" evidence="25">
    <location>
        <begin position="269"/>
        <end position="292"/>
    </location>
</feature>
<evidence type="ECO:0000256" key="16">
    <source>
        <dbReference type="ARBA" id="ARBA00044900"/>
    </source>
</evidence>
<comment type="catalytic activity">
    <reaction evidence="9">
        <text>L-histidyl-glycine(out) = L-histidyl-glycine(in)</text>
        <dbReference type="Rhea" id="RHEA:79395"/>
        <dbReference type="ChEBI" id="CHEBI:229957"/>
    </reaction>
</comment>
<dbReference type="GO" id="GO:0005765">
    <property type="term" value="C:lysosomal membrane"/>
    <property type="evidence" value="ECO:0007669"/>
    <property type="project" value="UniProtKB-SubCell"/>
</dbReference>
<comment type="subunit">
    <text evidence="24">Homodimer. Interacts with lysosomal protein GLMP (via lumenal domain); the interaction starts while both proteins are still in the endoplasmic reticulum and is required for stabilization of MFSD1 in lysosomes but has no direct effect on its targeting to lysosomes or transporter activity.</text>
</comment>
<comment type="catalytic activity">
    <reaction evidence="15">
        <text>L-arginyl-L-alpha-amino acid(out) = L-arginyl-L-alpha-amino acid(in)</text>
        <dbReference type="Rhea" id="RHEA:79371"/>
        <dbReference type="ChEBI" id="CHEBI:84315"/>
    </reaction>
</comment>
<dbReference type="OMA" id="QFLCYIS"/>
<evidence type="ECO:0000256" key="12">
    <source>
        <dbReference type="ARBA" id="ARBA00044891"/>
    </source>
</evidence>
<comment type="catalytic activity">
    <reaction evidence="8">
        <text>L-lysyl-L-alanine(out) = L-lysyl-L-alanine(in)</text>
        <dbReference type="Rhea" id="RHEA:79399"/>
        <dbReference type="ChEBI" id="CHEBI:229954"/>
    </reaction>
</comment>
<evidence type="ECO:0000256" key="19">
    <source>
        <dbReference type="ARBA" id="ARBA00044919"/>
    </source>
</evidence>
<dbReference type="Gene3D" id="1.20.1250.20">
    <property type="entry name" value="MFS general substrate transporter like domains"/>
    <property type="match status" value="1"/>
</dbReference>
<evidence type="ECO:0000256" key="6">
    <source>
        <dbReference type="ARBA" id="ARBA00023136"/>
    </source>
</evidence>
<evidence type="ECO:0000256" key="11">
    <source>
        <dbReference type="ARBA" id="ARBA00044884"/>
    </source>
</evidence>
<organism evidence="26 27">
    <name type="scientific">Reticulomyxa filosa</name>
    <dbReference type="NCBI Taxonomy" id="46433"/>
    <lineage>
        <taxon>Eukaryota</taxon>
        <taxon>Sar</taxon>
        <taxon>Rhizaria</taxon>
        <taxon>Retaria</taxon>
        <taxon>Foraminifera</taxon>
        <taxon>Monothalamids</taxon>
        <taxon>Reticulomyxidae</taxon>
        <taxon>Reticulomyxa</taxon>
    </lineage>
</organism>
<comment type="catalytic activity">
    <reaction evidence="13">
        <text>L-alpha-aminoacyl-L-lysine(out) = L-alpha-aminoacyl-L-lysine(in)</text>
        <dbReference type="Rhea" id="RHEA:79383"/>
        <dbReference type="ChEBI" id="CHEBI:229966"/>
    </reaction>
</comment>
<evidence type="ECO:0000256" key="8">
    <source>
        <dbReference type="ARBA" id="ARBA00044876"/>
    </source>
</evidence>
<evidence type="ECO:0000256" key="4">
    <source>
        <dbReference type="ARBA" id="ARBA00022692"/>
    </source>
</evidence>
<evidence type="ECO:0000256" key="13">
    <source>
        <dbReference type="ARBA" id="ARBA00044893"/>
    </source>
</evidence>
<dbReference type="InterPro" id="IPR011701">
    <property type="entry name" value="MFS"/>
</dbReference>
<evidence type="ECO:0000256" key="17">
    <source>
        <dbReference type="ARBA" id="ARBA00044903"/>
    </source>
</evidence>
<keyword evidence="5 25" id="KW-1133">Transmembrane helix</keyword>
<comment type="catalytic activity">
    <reaction evidence="17">
        <text>L-arginyl-glycine(out) = L-arginyl-glycine(in)</text>
        <dbReference type="Rhea" id="RHEA:79391"/>
        <dbReference type="ChEBI" id="CHEBI:229955"/>
    </reaction>
</comment>
<evidence type="ECO:0000256" key="10">
    <source>
        <dbReference type="ARBA" id="ARBA00044881"/>
    </source>
</evidence>